<evidence type="ECO:0000256" key="5">
    <source>
        <dbReference type="ARBA" id="ARBA00022692"/>
    </source>
</evidence>
<evidence type="ECO:0000256" key="6">
    <source>
        <dbReference type="ARBA" id="ARBA00022847"/>
    </source>
</evidence>
<evidence type="ECO:0000256" key="1">
    <source>
        <dbReference type="ARBA" id="ARBA00004429"/>
    </source>
</evidence>
<evidence type="ECO:0000256" key="3">
    <source>
        <dbReference type="ARBA" id="ARBA00022448"/>
    </source>
</evidence>
<dbReference type="PRINTS" id="PR00173">
    <property type="entry name" value="EDTRNSPORT"/>
</dbReference>
<name>A0A937DLH7_9HYPH</name>
<dbReference type="GO" id="GO:0015138">
    <property type="term" value="F:fumarate transmembrane transporter activity"/>
    <property type="evidence" value="ECO:0007669"/>
    <property type="project" value="TreeGrafter"/>
</dbReference>
<dbReference type="AlphaFoldDB" id="A0A937DLH7"/>
<feature type="transmembrane region" description="Helical" evidence="10">
    <location>
        <begin position="20"/>
        <end position="38"/>
    </location>
</feature>
<gene>
    <name evidence="11" type="primary">dctA</name>
    <name evidence="11" type="ORF">EU981_00520</name>
</gene>
<dbReference type="PANTHER" id="PTHR42865:SF1">
    <property type="entry name" value="AEROBIC C4-DICARBOXYLATE TRANSPORT PROTEIN"/>
    <property type="match status" value="1"/>
</dbReference>
<evidence type="ECO:0000256" key="4">
    <source>
        <dbReference type="ARBA" id="ARBA00022475"/>
    </source>
</evidence>
<evidence type="ECO:0000313" key="11">
    <source>
        <dbReference type="EMBL" id="MBL0848579.1"/>
    </source>
</evidence>
<organism evidence="11 12">
    <name type="scientific">Candidatus Liberibacter ctenarytainae</name>
    <dbReference type="NCBI Taxonomy" id="2020335"/>
    <lineage>
        <taxon>Bacteria</taxon>
        <taxon>Pseudomonadati</taxon>
        <taxon>Pseudomonadota</taxon>
        <taxon>Alphaproteobacteria</taxon>
        <taxon>Hyphomicrobiales</taxon>
        <taxon>Rhizobiaceae</taxon>
        <taxon>Liberibacter</taxon>
    </lineage>
</organism>
<dbReference type="Gene3D" id="1.10.3860.10">
    <property type="entry name" value="Sodium:dicarboxylate symporter"/>
    <property type="match status" value="1"/>
</dbReference>
<comment type="caution">
    <text evidence="11">The sequence shown here is derived from an EMBL/GenBank/DDBJ whole genome shotgun (WGS) entry which is preliminary data.</text>
</comment>
<reference evidence="11" key="1">
    <citation type="submission" date="2019-02" db="EMBL/GenBank/DDBJ databases">
        <title>A novel Candidatus Liberibacter species associated with the New Zealand native fuchsia psyllid, Ctenarytaina fuchsiae.</title>
        <authorList>
            <person name="Thompson S.M."/>
            <person name="Jorgensen N."/>
            <person name="David C."/>
            <person name="Bulman S.R."/>
            <person name="Smith G.R."/>
        </authorList>
    </citation>
    <scope>NUCLEOTIDE SEQUENCE</scope>
    <source>
        <strain evidence="11">Oxford</strain>
    </source>
</reference>
<accession>A0A937DLH7</accession>
<keyword evidence="7 10" id="KW-1133">Transmembrane helix</keyword>
<feature type="transmembrane region" description="Helical" evidence="10">
    <location>
        <begin position="319"/>
        <end position="338"/>
    </location>
</feature>
<feature type="transmembrane region" description="Helical" evidence="10">
    <location>
        <begin position="200"/>
        <end position="220"/>
    </location>
</feature>
<feature type="transmembrane region" description="Helical" evidence="10">
    <location>
        <begin position="358"/>
        <end position="385"/>
    </location>
</feature>
<dbReference type="GO" id="GO:0015141">
    <property type="term" value="F:succinate transmembrane transporter activity"/>
    <property type="evidence" value="ECO:0007669"/>
    <property type="project" value="TreeGrafter"/>
</dbReference>
<feature type="transmembrane region" description="Helical" evidence="10">
    <location>
        <begin position="162"/>
        <end position="179"/>
    </location>
</feature>
<feature type="transmembrane region" description="Helical" evidence="10">
    <location>
        <begin position="232"/>
        <end position="254"/>
    </location>
</feature>
<dbReference type="GO" id="GO:0005886">
    <property type="term" value="C:plasma membrane"/>
    <property type="evidence" value="ECO:0007669"/>
    <property type="project" value="UniProtKB-SubCell"/>
</dbReference>
<sequence>MKGSIQVETQTHIPFYKHLYIQVIIAISTGIILGHFSPQIGTQMKPLGDIFIKITKMLIAPVIFLTVSTGIARMKDMRGIGRIFWKAMALFFVCSMLALVIGLIVANIAQPGAGMNINVDSLDSTSILKEQGILSHHTTSLTGFLTEIIPDTMLTSLTSGNILQTLFIALLFGISLSLCGEKSSLIVKCLEQINFPIFKMVSIVMRLAPLGAFGAMAFTIGKYGLSSVSHLIFLVACLYFTSAVFILIILGSLARFYNFSVIKLIIFLKEEILLVLSTSSSESALPGLMKKMEEVGCDRSVVSMVVPTGYSFNLDGSNIYITLAALFIAQATNVHLSLEDQLFFLMVAMVSSKGAAGVTGAAFITLAATISLFPALPIAGMSLILGIDRFMSECRSVTNFIGNAVITVVVSQWEKKLDPKALREHIGIK</sequence>
<dbReference type="PROSITE" id="PS00714">
    <property type="entry name" value="NA_DICARBOXYL_SYMP_2"/>
    <property type="match status" value="1"/>
</dbReference>
<dbReference type="InterPro" id="IPR036458">
    <property type="entry name" value="Na:dicarbo_symporter_sf"/>
</dbReference>
<evidence type="ECO:0000313" key="12">
    <source>
        <dbReference type="Proteomes" id="UP000736856"/>
    </source>
</evidence>
<keyword evidence="6" id="KW-0769">Symport</keyword>
<evidence type="ECO:0000256" key="8">
    <source>
        <dbReference type="ARBA" id="ARBA00023136"/>
    </source>
</evidence>
<keyword evidence="8 10" id="KW-0472">Membrane</keyword>
<keyword evidence="4" id="KW-1003">Cell membrane</keyword>
<dbReference type="Pfam" id="PF00375">
    <property type="entry name" value="SDF"/>
    <property type="match status" value="1"/>
</dbReference>
<dbReference type="Proteomes" id="UP000736856">
    <property type="component" value="Unassembled WGS sequence"/>
</dbReference>
<dbReference type="InterPro" id="IPR001991">
    <property type="entry name" value="Na-dicarboxylate_symporter"/>
</dbReference>
<evidence type="ECO:0000256" key="9">
    <source>
        <dbReference type="ARBA" id="ARBA00070699"/>
    </source>
</evidence>
<keyword evidence="3" id="KW-0813">Transport</keyword>
<keyword evidence="5 10" id="KW-0812">Transmembrane</keyword>
<feature type="transmembrane region" description="Helical" evidence="10">
    <location>
        <begin position="50"/>
        <end position="71"/>
    </location>
</feature>
<feature type="transmembrane region" description="Helical" evidence="10">
    <location>
        <begin position="83"/>
        <end position="109"/>
    </location>
</feature>
<dbReference type="FunFam" id="1.10.3860.10:FF:000001">
    <property type="entry name" value="C4-dicarboxylate transport protein"/>
    <property type="match status" value="1"/>
</dbReference>
<dbReference type="GO" id="GO:0070778">
    <property type="term" value="P:L-aspartate transmembrane transport"/>
    <property type="evidence" value="ECO:0007669"/>
    <property type="project" value="TreeGrafter"/>
</dbReference>
<proteinExistence type="inferred from homology"/>
<comment type="subcellular location">
    <subcellularLocation>
        <location evidence="1">Cell inner membrane</location>
        <topology evidence="1">Multi-pass membrane protein</topology>
    </subcellularLocation>
</comment>
<evidence type="ECO:0000256" key="7">
    <source>
        <dbReference type="ARBA" id="ARBA00022989"/>
    </source>
</evidence>
<evidence type="ECO:0000256" key="2">
    <source>
        <dbReference type="ARBA" id="ARBA00006148"/>
    </source>
</evidence>
<comment type="similarity">
    <text evidence="2">Belongs to the dicarboxylate/amino acid:cation symporter (DAACS) (TC 2.A.23) family.</text>
</comment>
<dbReference type="EMBL" id="SEOL01000001">
    <property type="protein sequence ID" value="MBL0848579.1"/>
    <property type="molecule type" value="Genomic_DNA"/>
</dbReference>
<dbReference type="NCBIfam" id="NF002461">
    <property type="entry name" value="PRK01663.1"/>
    <property type="match status" value="1"/>
</dbReference>
<dbReference type="GO" id="GO:0015366">
    <property type="term" value="F:malate:proton symporter activity"/>
    <property type="evidence" value="ECO:0007669"/>
    <property type="project" value="TreeGrafter"/>
</dbReference>
<dbReference type="SUPFAM" id="SSF118215">
    <property type="entry name" value="Proton glutamate symport protein"/>
    <property type="match status" value="1"/>
</dbReference>
<protein>
    <recommendedName>
        <fullName evidence="9">C4-dicarboxylate transport protein</fullName>
    </recommendedName>
</protein>
<evidence type="ECO:0000256" key="10">
    <source>
        <dbReference type="SAM" id="Phobius"/>
    </source>
</evidence>
<dbReference type="PANTHER" id="PTHR42865">
    <property type="entry name" value="PROTON/GLUTAMATE-ASPARTATE SYMPORTER"/>
    <property type="match status" value="1"/>
</dbReference>
<dbReference type="InterPro" id="IPR018107">
    <property type="entry name" value="Na-dicarboxylate_symporter_CS"/>
</dbReference>